<protein>
    <recommendedName>
        <fullName evidence="2">RNA-binding S4 domain-containing protein</fullName>
    </recommendedName>
</protein>
<dbReference type="SUPFAM" id="SSF55174">
    <property type="entry name" value="Alpha-L RNA-binding motif"/>
    <property type="match status" value="1"/>
</dbReference>
<dbReference type="InterPro" id="IPR036986">
    <property type="entry name" value="S4_RNA-bd_sf"/>
</dbReference>
<sequence length="100" mass="11471">MTPMQTDSSSCRLDVWLWRARFFKTRALSAKACESGHIRIERFGKVVRVEKPSTFIKPDDHLIFALGTRLLDIVVVDTGERRGPASEAQSLYRQAEPHRE</sequence>
<name>V4RRM5_9CAUL</name>
<dbReference type="GO" id="GO:0003723">
    <property type="term" value="F:RNA binding"/>
    <property type="evidence" value="ECO:0007669"/>
    <property type="project" value="UniProtKB-KW"/>
</dbReference>
<feature type="domain" description="RNA-binding S4" evidence="2">
    <location>
        <begin position="12"/>
        <end position="40"/>
    </location>
</feature>
<dbReference type="eggNOG" id="COG1188">
    <property type="taxonomic scope" value="Bacteria"/>
</dbReference>
<evidence type="ECO:0000313" key="4">
    <source>
        <dbReference type="Proteomes" id="UP000017837"/>
    </source>
</evidence>
<evidence type="ECO:0000259" key="2">
    <source>
        <dbReference type="Pfam" id="PF01479"/>
    </source>
</evidence>
<dbReference type="PATRIC" id="fig|1121022.4.peg.782"/>
<dbReference type="RefSeq" id="WP_018079784.1">
    <property type="nucleotide sequence ID" value="NZ_AQWM01000001.1"/>
</dbReference>
<gene>
    <name evidence="3" type="ORF">ABENE_03955</name>
</gene>
<comment type="caution">
    <text evidence="3">The sequence shown here is derived from an EMBL/GenBank/DDBJ whole genome shotgun (WGS) entry which is preliminary data.</text>
</comment>
<dbReference type="CDD" id="cd00165">
    <property type="entry name" value="S4"/>
    <property type="match status" value="1"/>
</dbReference>
<dbReference type="AlphaFoldDB" id="V4RRM5"/>
<dbReference type="STRING" id="1121022.GCA_000376105_00097"/>
<evidence type="ECO:0000256" key="1">
    <source>
        <dbReference type="PROSITE-ProRule" id="PRU00182"/>
    </source>
</evidence>
<dbReference type="InterPro" id="IPR002942">
    <property type="entry name" value="S4_RNA-bd"/>
</dbReference>
<dbReference type="Pfam" id="PF01479">
    <property type="entry name" value="S4"/>
    <property type="match status" value="1"/>
</dbReference>
<evidence type="ECO:0000313" key="3">
    <source>
        <dbReference type="EMBL" id="ESQ93848.1"/>
    </source>
</evidence>
<proteinExistence type="predicted"/>
<keyword evidence="1" id="KW-0694">RNA-binding</keyword>
<organism evidence="3 4">
    <name type="scientific">Asticcacaulis benevestitus DSM 16100 = ATCC BAA-896</name>
    <dbReference type="NCBI Taxonomy" id="1121022"/>
    <lineage>
        <taxon>Bacteria</taxon>
        <taxon>Pseudomonadati</taxon>
        <taxon>Pseudomonadota</taxon>
        <taxon>Alphaproteobacteria</taxon>
        <taxon>Caulobacterales</taxon>
        <taxon>Caulobacteraceae</taxon>
        <taxon>Asticcacaulis</taxon>
    </lineage>
</organism>
<dbReference type="EMBL" id="AWGB01000006">
    <property type="protein sequence ID" value="ESQ93848.1"/>
    <property type="molecule type" value="Genomic_DNA"/>
</dbReference>
<accession>V4RRM5</accession>
<dbReference type="Gene3D" id="3.10.290.10">
    <property type="entry name" value="RNA-binding S4 domain"/>
    <property type="match status" value="1"/>
</dbReference>
<keyword evidence="4" id="KW-1185">Reference proteome</keyword>
<reference evidence="3 4" key="1">
    <citation type="journal article" date="2014" name="Nature">
        <title>Sequential evolution of bacterial morphology by co-option of a developmental regulator.</title>
        <authorList>
            <person name="Jiang C."/>
            <person name="Brown P.J."/>
            <person name="Ducret A."/>
            <person name="Brun Y.V."/>
        </authorList>
    </citation>
    <scope>NUCLEOTIDE SEQUENCE [LARGE SCALE GENOMIC DNA]</scope>
    <source>
        <strain evidence="3 4">DSM 16100</strain>
    </source>
</reference>
<dbReference type="PROSITE" id="PS50889">
    <property type="entry name" value="S4"/>
    <property type="match status" value="1"/>
</dbReference>
<dbReference type="Proteomes" id="UP000017837">
    <property type="component" value="Unassembled WGS sequence"/>
</dbReference>